<dbReference type="AlphaFoldDB" id="A0AAV2HXX0"/>
<evidence type="ECO:0000313" key="4">
    <source>
        <dbReference type="EMBL" id="CAL1537163.1"/>
    </source>
</evidence>
<accession>A0AAV2HXX0</accession>
<evidence type="ECO:0000256" key="3">
    <source>
        <dbReference type="SAM" id="Phobius"/>
    </source>
</evidence>
<keyword evidence="3" id="KW-0812">Transmembrane</keyword>
<evidence type="ECO:0000256" key="2">
    <source>
        <dbReference type="SAM" id="MobiDB-lite"/>
    </source>
</evidence>
<gene>
    <name evidence="4" type="ORF">GSLYS_00011076001</name>
</gene>
<comment type="caution">
    <text evidence="4">The sequence shown here is derived from an EMBL/GenBank/DDBJ whole genome shotgun (WGS) entry which is preliminary data.</text>
</comment>
<dbReference type="PIRSF" id="PIRSF005211">
    <property type="entry name" value="Ab_hydro_YheT"/>
    <property type="match status" value="1"/>
</dbReference>
<feature type="transmembrane region" description="Helical" evidence="3">
    <location>
        <begin position="12"/>
        <end position="30"/>
    </location>
</feature>
<feature type="region of interest" description="Disordered" evidence="2">
    <location>
        <begin position="384"/>
        <end position="428"/>
    </location>
</feature>
<dbReference type="EMBL" id="CAXITT010000251">
    <property type="protein sequence ID" value="CAL1537163.1"/>
    <property type="molecule type" value="Genomic_DNA"/>
</dbReference>
<dbReference type="PANTHER" id="PTHR10794">
    <property type="entry name" value="ABHYDROLASE DOMAIN-CONTAINING PROTEIN"/>
    <property type="match status" value="1"/>
</dbReference>
<feature type="compositionally biased region" description="Low complexity" evidence="2">
    <location>
        <begin position="413"/>
        <end position="428"/>
    </location>
</feature>
<comment type="similarity">
    <text evidence="1">Belongs to the AB hydrolase superfamily. AB hydrolase 4 family.</text>
</comment>
<dbReference type="GO" id="GO:0047372">
    <property type="term" value="F:monoacylglycerol lipase activity"/>
    <property type="evidence" value="ECO:0007669"/>
    <property type="project" value="TreeGrafter"/>
</dbReference>
<sequence length="444" mass="50051">MLELSCVSLAPFSVYVAFVGSIALSLVVLFKEFLWMSLVERPSLYFRNSPMHSYVIERCKLTQKVYAPSRFLSSRHVQTILPVILHKPDVTYAREYLQMRDKGVVAIDWVEYPDVKVKRKTVVLLVIPPLTEDATHMTNICFNATDRGFKAVVFNRRGHGNSYLTTPKLQSYADPTDLRQVIRYINLRMPKSPLAAVAYGTGCALLRSYLGEFGSSDMLTVGVCISPRYDAPQRGTSLYDLVLLLRLKSLLCQHAKALAPVLDLDKAMSAWTFSEHHRLVYCPLNGYSDLEQFWEMNNPIRDVDAIEVPVLCITSLDDPICACSDIPYDILQGYPNFLLVVTTKGGHCGFLEGFPPRSWSDTLCLDYVDSVVAFTTKHSLQQQHRPRLYRASKRSQHMTNSGISNNISTPNKNSINRNRSISNDSSTNNSIKCTVTSKILTKSK</sequence>
<keyword evidence="3" id="KW-0472">Membrane</keyword>
<dbReference type="InterPro" id="IPR050960">
    <property type="entry name" value="AB_hydrolase_4_sf"/>
</dbReference>
<protein>
    <submittedName>
        <fullName evidence="4">Uncharacterized protein</fullName>
    </submittedName>
</protein>
<feature type="compositionally biased region" description="Polar residues" evidence="2">
    <location>
        <begin position="397"/>
        <end position="412"/>
    </location>
</feature>
<dbReference type="InterPro" id="IPR012020">
    <property type="entry name" value="ABHD4"/>
</dbReference>
<proteinExistence type="inferred from homology"/>
<organism evidence="4 5">
    <name type="scientific">Lymnaea stagnalis</name>
    <name type="common">Great pond snail</name>
    <name type="synonym">Helix stagnalis</name>
    <dbReference type="NCBI Taxonomy" id="6523"/>
    <lineage>
        <taxon>Eukaryota</taxon>
        <taxon>Metazoa</taxon>
        <taxon>Spiralia</taxon>
        <taxon>Lophotrochozoa</taxon>
        <taxon>Mollusca</taxon>
        <taxon>Gastropoda</taxon>
        <taxon>Heterobranchia</taxon>
        <taxon>Euthyneura</taxon>
        <taxon>Panpulmonata</taxon>
        <taxon>Hygrophila</taxon>
        <taxon>Lymnaeoidea</taxon>
        <taxon>Lymnaeidae</taxon>
        <taxon>Lymnaea</taxon>
    </lineage>
</organism>
<dbReference type="InterPro" id="IPR029058">
    <property type="entry name" value="AB_hydrolase_fold"/>
</dbReference>
<keyword evidence="3" id="KW-1133">Transmembrane helix</keyword>
<reference evidence="4 5" key="1">
    <citation type="submission" date="2024-04" db="EMBL/GenBank/DDBJ databases">
        <authorList>
            <consortium name="Genoscope - CEA"/>
            <person name="William W."/>
        </authorList>
    </citation>
    <scope>NUCLEOTIDE SEQUENCE [LARGE SCALE GENOMIC DNA]</scope>
</reference>
<feature type="compositionally biased region" description="Basic residues" evidence="2">
    <location>
        <begin position="384"/>
        <end position="396"/>
    </location>
</feature>
<dbReference type="SUPFAM" id="SSF53474">
    <property type="entry name" value="alpha/beta-Hydrolases"/>
    <property type="match status" value="1"/>
</dbReference>
<evidence type="ECO:0000256" key="1">
    <source>
        <dbReference type="ARBA" id="ARBA00010884"/>
    </source>
</evidence>
<dbReference type="PANTHER" id="PTHR10794:SF93">
    <property type="entry name" value="SERINE AMINOPEPTIDASE S33 DOMAIN-CONTAINING PROTEIN"/>
    <property type="match status" value="1"/>
</dbReference>
<name>A0AAV2HXX0_LYMST</name>
<dbReference type="GO" id="GO:0034338">
    <property type="term" value="F:short-chain carboxylesterase activity"/>
    <property type="evidence" value="ECO:0007669"/>
    <property type="project" value="TreeGrafter"/>
</dbReference>
<keyword evidence="5" id="KW-1185">Reference proteome</keyword>
<dbReference type="Proteomes" id="UP001497497">
    <property type="component" value="Unassembled WGS sequence"/>
</dbReference>
<evidence type="ECO:0000313" key="5">
    <source>
        <dbReference type="Proteomes" id="UP001497497"/>
    </source>
</evidence>
<dbReference type="Gene3D" id="3.40.50.1820">
    <property type="entry name" value="alpha/beta hydrolase"/>
    <property type="match status" value="1"/>
</dbReference>